<evidence type="ECO:0000256" key="4">
    <source>
        <dbReference type="ARBA" id="ARBA00022787"/>
    </source>
</evidence>
<evidence type="ECO:0000256" key="8">
    <source>
        <dbReference type="SAM" id="Phobius"/>
    </source>
</evidence>
<sequence>MALELHVWGPAFGLPSIDAECIAAVGYLNSTVPREDWRLVANHDTALRKFPLLMDGSSRTAGFASIVLYLRKRTLGSYDLDIDLNQKQHNNKLAFASFLESTATPLIDLSLYVSAENYSAITTSSYTAILPWYLNYTIPPTRRDQARIRTGHLGLSSLDVQLPDNKDDSIGLGNDFESRKRAAGIPGEGRTTQNSILNMGRAKGIGGLLSSPIYAARFKLDALSNELLEPLSELLGNKEYLLGNGKPSSLDCLTFGYLALMLYPSVPQAWLKEAVVTRFPRIHDYVTRLRERLIGNEEVKVSDAWPTTNLPQQRQQPSLPWKIQAQSGLVYTTRSITREILNNFPVLSTIFRPGTIIQDRSMVVRGSSSSLPSALMVNILMGFSAAAITAFFGFAAHHKRSPREGDWLILWAAQRPSTGLGEAGSFLSVFANELPIR</sequence>
<keyword evidence="8" id="KW-0812">Transmembrane</keyword>
<dbReference type="Pfam" id="PF10568">
    <property type="entry name" value="Tom37"/>
    <property type="match status" value="1"/>
</dbReference>
<feature type="transmembrane region" description="Helical" evidence="8">
    <location>
        <begin position="375"/>
        <end position="396"/>
    </location>
</feature>
<dbReference type="InterPro" id="IPR050931">
    <property type="entry name" value="Mito_Protein_Transport_Metaxin"/>
</dbReference>
<dbReference type="AlphaFoldDB" id="A0A6A5YB68"/>
<gene>
    <name evidence="11" type="ORF">BU24DRAFT_470965</name>
</gene>
<dbReference type="InterPro" id="IPR033468">
    <property type="entry name" value="Metaxin_GST"/>
</dbReference>
<dbReference type="PANTHER" id="PTHR12289:SF41">
    <property type="entry name" value="FAILED AXON CONNECTIONS-RELATED"/>
    <property type="match status" value="1"/>
</dbReference>
<dbReference type="GO" id="GO:0007005">
    <property type="term" value="P:mitochondrion organization"/>
    <property type="evidence" value="ECO:0007669"/>
    <property type="project" value="TreeGrafter"/>
</dbReference>
<dbReference type="InterPro" id="IPR036282">
    <property type="entry name" value="Glutathione-S-Trfase_C_sf"/>
</dbReference>
<keyword evidence="7 8" id="KW-0472">Membrane</keyword>
<dbReference type="Proteomes" id="UP000799778">
    <property type="component" value="Unassembled WGS sequence"/>
</dbReference>
<evidence type="ECO:0008006" key="13">
    <source>
        <dbReference type="Google" id="ProtNLM"/>
    </source>
</evidence>
<comment type="subcellular location">
    <subcellularLocation>
        <location evidence="1">Mitochondrion outer membrane</location>
    </subcellularLocation>
</comment>
<evidence type="ECO:0000256" key="6">
    <source>
        <dbReference type="ARBA" id="ARBA00023128"/>
    </source>
</evidence>
<keyword evidence="3" id="KW-0813">Transport</keyword>
<dbReference type="GO" id="GO:0015031">
    <property type="term" value="P:protein transport"/>
    <property type="evidence" value="ECO:0007669"/>
    <property type="project" value="UniProtKB-KW"/>
</dbReference>
<dbReference type="Pfam" id="PF17171">
    <property type="entry name" value="GST_C_6"/>
    <property type="match status" value="1"/>
</dbReference>
<dbReference type="RefSeq" id="XP_033390349.1">
    <property type="nucleotide sequence ID" value="XM_033532674.1"/>
</dbReference>
<keyword evidence="12" id="KW-1185">Reference proteome</keyword>
<evidence type="ECO:0000256" key="1">
    <source>
        <dbReference type="ARBA" id="ARBA00004294"/>
    </source>
</evidence>
<organism evidence="11 12">
    <name type="scientific">Aaosphaeria arxii CBS 175.79</name>
    <dbReference type="NCBI Taxonomy" id="1450172"/>
    <lineage>
        <taxon>Eukaryota</taxon>
        <taxon>Fungi</taxon>
        <taxon>Dikarya</taxon>
        <taxon>Ascomycota</taxon>
        <taxon>Pezizomycotina</taxon>
        <taxon>Dothideomycetes</taxon>
        <taxon>Pleosporomycetidae</taxon>
        <taxon>Pleosporales</taxon>
        <taxon>Pleosporales incertae sedis</taxon>
        <taxon>Aaosphaeria</taxon>
    </lineage>
</organism>
<comment type="similarity">
    <text evidence="2">Belongs to the metaxin family.</text>
</comment>
<protein>
    <recommendedName>
        <fullName evidence="13">Mitochondrial outer membrane transport complex Sam37/metaxin N-terminal domain-containing protein</fullName>
    </recommendedName>
</protein>
<keyword evidence="4" id="KW-1000">Mitochondrion outer membrane</keyword>
<keyword evidence="6" id="KW-0496">Mitochondrion</keyword>
<accession>A0A6A5YB68</accession>
<name>A0A6A5YB68_9PLEO</name>
<dbReference type="GeneID" id="54290071"/>
<dbReference type="GO" id="GO:0001401">
    <property type="term" value="C:SAM complex"/>
    <property type="evidence" value="ECO:0007669"/>
    <property type="project" value="InterPro"/>
</dbReference>
<evidence type="ECO:0000259" key="9">
    <source>
        <dbReference type="Pfam" id="PF10568"/>
    </source>
</evidence>
<evidence type="ECO:0000259" key="10">
    <source>
        <dbReference type="Pfam" id="PF17171"/>
    </source>
</evidence>
<proteinExistence type="inferred from homology"/>
<feature type="domain" description="Mitochondrial outer membrane transport complex Sam37/metaxin N-terminal" evidence="9">
    <location>
        <begin position="21"/>
        <end position="143"/>
    </location>
</feature>
<evidence type="ECO:0000313" key="11">
    <source>
        <dbReference type="EMBL" id="KAF2022010.1"/>
    </source>
</evidence>
<dbReference type="InterPro" id="IPR019564">
    <property type="entry name" value="Sam37/metaxin_N"/>
</dbReference>
<keyword evidence="5" id="KW-0653">Protein transport</keyword>
<dbReference type="PANTHER" id="PTHR12289">
    <property type="entry name" value="METAXIN RELATED"/>
    <property type="match status" value="1"/>
</dbReference>
<evidence type="ECO:0000313" key="12">
    <source>
        <dbReference type="Proteomes" id="UP000799778"/>
    </source>
</evidence>
<feature type="domain" description="Metaxin glutathione S-transferase" evidence="10">
    <location>
        <begin position="226"/>
        <end position="288"/>
    </location>
</feature>
<dbReference type="SUPFAM" id="SSF47616">
    <property type="entry name" value="GST C-terminal domain-like"/>
    <property type="match status" value="1"/>
</dbReference>
<evidence type="ECO:0000256" key="7">
    <source>
        <dbReference type="ARBA" id="ARBA00023136"/>
    </source>
</evidence>
<dbReference type="OrthoDB" id="5599269at2759"/>
<evidence type="ECO:0000256" key="2">
    <source>
        <dbReference type="ARBA" id="ARBA00009170"/>
    </source>
</evidence>
<keyword evidence="8" id="KW-1133">Transmembrane helix</keyword>
<dbReference type="EMBL" id="ML978066">
    <property type="protein sequence ID" value="KAF2022010.1"/>
    <property type="molecule type" value="Genomic_DNA"/>
</dbReference>
<evidence type="ECO:0000256" key="3">
    <source>
        <dbReference type="ARBA" id="ARBA00022448"/>
    </source>
</evidence>
<evidence type="ECO:0000256" key="5">
    <source>
        <dbReference type="ARBA" id="ARBA00022927"/>
    </source>
</evidence>
<reference evidence="11" key="1">
    <citation type="journal article" date="2020" name="Stud. Mycol.">
        <title>101 Dothideomycetes genomes: a test case for predicting lifestyles and emergence of pathogens.</title>
        <authorList>
            <person name="Haridas S."/>
            <person name="Albert R."/>
            <person name="Binder M."/>
            <person name="Bloem J."/>
            <person name="Labutti K."/>
            <person name="Salamov A."/>
            <person name="Andreopoulos B."/>
            <person name="Baker S."/>
            <person name="Barry K."/>
            <person name="Bills G."/>
            <person name="Bluhm B."/>
            <person name="Cannon C."/>
            <person name="Castanera R."/>
            <person name="Culley D."/>
            <person name="Daum C."/>
            <person name="Ezra D."/>
            <person name="Gonzalez J."/>
            <person name="Henrissat B."/>
            <person name="Kuo A."/>
            <person name="Liang C."/>
            <person name="Lipzen A."/>
            <person name="Lutzoni F."/>
            <person name="Magnuson J."/>
            <person name="Mondo S."/>
            <person name="Nolan M."/>
            <person name="Ohm R."/>
            <person name="Pangilinan J."/>
            <person name="Park H.-J."/>
            <person name="Ramirez L."/>
            <person name="Alfaro M."/>
            <person name="Sun H."/>
            <person name="Tritt A."/>
            <person name="Yoshinaga Y."/>
            <person name="Zwiers L.-H."/>
            <person name="Turgeon B."/>
            <person name="Goodwin S."/>
            <person name="Spatafora J."/>
            <person name="Crous P."/>
            <person name="Grigoriev I."/>
        </authorList>
    </citation>
    <scope>NUCLEOTIDE SEQUENCE</scope>
    <source>
        <strain evidence="11">CBS 175.79</strain>
    </source>
</reference>